<dbReference type="EMBL" id="JADIVZ010000005">
    <property type="protein sequence ID" value="MBF4162445.1"/>
    <property type="molecule type" value="Genomic_DNA"/>
</dbReference>
<keyword evidence="3" id="KW-1185">Reference proteome</keyword>
<feature type="region of interest" description="Disordered" evidence="1">
    <location>
        <begin position="1"/>
        <end position="38"/>
    </location>
</feature>
<proteinExistence type="predicted"/>
<gene>
    <name evidence="2" type="ORF">ISG29_12150</name>
</gene>
<reference evidence="2" key="1">
    <citation type="submission" date="2020-11" db="EMBL/GenBank/DDBJ databases">
        <title>Nocardioides sp. CBS4Y-1, whole genome shotgun sequence.</title>
        <authorList>
            <person name="Tuo L."/>
        </authorList>
    </citation>
    <scope>NUCLEOTIDE SEQUENCE</scope>
    <source>
        <strain evidence="2">CBS4Y-1</strain>
    </source>
</reference>
<comment type="caution">
    <text evidence="2">The sequence shown here is derived from an EMBL/GenBank/DDBJ whole genome shotgun (WGS) entry which is preliminary data.</text>
</comment>
<name>A0A930V0J3_9ACTN</name>
<sequence>MTHRSNRAQSRSAGSIDPAPGLGEILANSTGGRLGRVDFSQPLRHDDLYVSRVGSAEPAIGDDGERRETIRRIMRELQEATAEPPVHAEPDETPRLSVVDPTPAVAGQFLDAIETAEPEVERTLSPDEVARGLVALMHRVYDATERHLESLETEAARRTEMLTAQAELDAELIRLHARREAHTLLTAARVRTGRSRTGADTGARRLDDLATVLASFADDVETMRAERLPEPPR</sequence>
<evidence type="ECO:0000256" key="1">
    <source>
        <dbReference type="SAM" id="MobiDB-lite"/>
    </source>
</evidence>
<protein>
    <submittedName>
        <fullName evidence="2">Uncharacterized protein</fullName>
    </submittedName>
</protein>
<accession>A0A930V0J3</accession>
<organism evidence="2 3">
    <name type="scientific">Nocardioides acrostichi</name>
    <dbReference type="NCBI Taxonomy" id="2784339"/>
    <lineage>
        <taxon>Bacteria</taxon>
        <taxon>Bacillati</taxon>
        <taxon>Actinomycetota</taxon>
        <taxon>Actinomycetes</taxon>
        <taxon>Propionibacteriales</taxon>
        <taxon>Nocardioidaceae</taxon>
        <taxon>Nocardioides</taxon>
    </lineage>
</organism>
<evidence type="ECO:0000313" key="2">
    <source>
        <dbReference type="EMBL" id="MBF4162445.1"/>
    </source>
</evidence>
<dbReference type="AlphaFoldDB" id="A0A930V0J3"/>
<evidence type="ECO:0000313" key="3">
    <source>
        <dbReference type="Proteomes" id="UP000656804"/>
    </source>
</evidence>
<dbReference type="Proteomes" id="UP000656804">
    <property type="component" value="Unassembled WGS sequence"/>
</dbReference>
<dbReference type="RefSeq" id="WP_194503698.1">
    <property type="nucleotide sequence ID" value="NZ_JADIVZ010000005.1"/>
</dbReference>